<proteinExistence type="predicted"/>
<keyword evidence="2" id="KW-0812">Transmembrane</keyword>
<comment type="caution">
    <text evidence="3">The sequence shown here is derived from an EMBL/GenBank/DDBJ whole genome shotgun (WGS) entry which is preliminary data.</text>
</comment>
<dbReference type="EMBL" id="JBHSIM010000018">
    <property type="protein sequence ID" value="MFC4832581.1"/>
    <property type="molecule type" value="Genomic_DNA"/>
</dbReference>
<evidence type="ECO:0000313" key="3">
    <source>
        <dbReference type="EMBL" id="MFC4832581.1"/>
    </source>
</evidence>
<evidence type="ECO:0000256" key="2">
    <source>
        <dbReference type="SAM" id="Phobius"/>
    </source>
</evidence>
<keyword evidence="2" id="KW-1133">Transmembrane helix</keyword>
<protein>
    <submittedName>
        <fullName evidence="3">Uncharacterized protein</fullName>
    </submittedName>
</protein>
<name>A0ABV9RGZ4_9PSEU</name>
<feature type="region of interest" description="Disordered" evidence="1">
    <location>
        <begin position="1"/>
        <end position="24"/>
    </location>
</feature>
<gene>
    <name evidence="3" type="ORF">ACFPEL_09185</name>
</gene>
<keyword evidence="2" id="KW-0472">Membrane</keyword>
<feature type="transmembrane region" description="Helical" evidence="2">
    <location>
        <begin position="26"/>
        <end position="48"/>
    </location>
</feature>
<reference evidence="4" key="1">
    <citation type="journal article" date="2019" name="Int. J. Syst. Evol. Microbiol.">
        <title>The Global Catalogue of Microorganisms (GCM) 10K type strain sequencing project: providing services to taxonomists for standard genome sequencing and annotation.</title>
        <authorList>
            <consortium name="The Broad Institute Genomics Platform"/>
            <consortium name="The Broad Institute Genome Sequencing Center for Infectious Disease"/>
            <person name="Wu L."/>
            <person name="Ma J."/>
        </authorList>
    </citation>
    <scope>NUCLEOTIDE SEQUENCE [LARGE SCALE GENOMIC DNA]</scope>
    <source>
        <strain evidence="4">CCUG 50347</strain>
    </source>
</reference>
<evidence type="ECO:0000313" key="4">
    <source>
        <dbReference type="Proteomes" id="UP001595909"/>
    </source>
</evidence>
<accession>A0ABV9RGZ4</accession>
<sequence>MTRPDERSDPTEGVSEPSTPTPHRPWVRVATVIILAVFVLSILVGSLLA</sequence>
<dbReference type="Proteomes" id="UP001595909">
    <property type="component" value="Unassembled WGS sequence"/>
</dbReference>
<dbReference type="RefSeq" id="WP_274187620.1">
    <property type="nucleotide sequence ID" value="NZ_BAABHN010000018.1"/>
</dbReference>
<feature type="compositionally biased region" description="Basic and acidic residues" evidence="1">
    <location>
        <begin position="1"/>
        <end position="10"/>
    </location>
</feature>
<keyword evidence="4" id="KW-1185">Reference proteome</keyword>
<evidence type="ECO:0000256" key="1">
    <source>
        <dbReference type="SAM" id="MobiDB-lite"/>
    </source>
</evidence>
<organism evidence="3 4">
    <name type="scientific">Actinomycetospora chibensis</name>
    <dbReference type="NCBI Taxonomy" id="663606"/>
    <lineage>
        <taxon>Bacteria</taxon>
        <taxon>Bacillati</taxon>
        <taxon>Actinomycetota</taxon>
        <taxon>Actinomycetes</taxon>
        <taxon>Pseudonocardiales</taxon>
        <taxon>Pseudonocardiaceae</taxon>
        <taxon>Actinomycetospora</taxon>
    </lineage>
</organism>